<protein>
    <submittedName>
        <fullName evidence="2">Class I SAM-dependent methyltransferase</fullName>
    </submittedName>
</protein>
<feature type="domain" description="Methyltransferase type 11" evidence="1">
    <location>
        <begin position="55"/>
        <end position="150"/>
    </location>
</feature>
<accession>A0A6C1KED6</accession>
<dbReference type="GO" id="GO:0032259">
    <property type="term" value="P:methylation"/>
    <property type="evidence" value="ECO:0007669"/>
    <property type="project" value="UniProtKB-KW"/>
</dbReference>
<evidence type="ECO:0000313" key="3">
    <source>
        <dbReference type="Proteomes" id="UP000305131"/>
    </source>
</evidence>
<dbReference type="EMBL" id="VAUP01000031">
    <property type="protein sequence ID" value="TLX42121.1"/>
    <property type="molecule type" value="Genomic_DNA"/>
</dbReference>
<dbReference type="SUPFAM" id="SSF53335">
    <property type="entry name" value="S-adenosyl-L-methionine-dependent methyltransferases"/>
    <property type="match status" value="1"/>
</dbReference>
<dbReference type="CDD" id="cd02440">
    <property type="entry name" value="AdoMet_MTases"/>
    <property type="match status" value="1"/>
</dbReference>
<proteinExistence type="predicted"/>
<evidence type="ECO:0000313" key="2">
    <source>
        <dbReference type="EMBL" id="TLX42121.1"/>
    </source>
</evidence>
<sequence length="261" mass="28103">MADAAAGGMRSHEAQVADVFGPQAAAYVASAVHARGADLEALSALVAELRPGRLLDLGCGGGHVSFAAAPFVAEVVAYDLSDDMLGAVAAEAVQRGFANIATRQGVAERLPFSDASFDFIATRFSAHHWRDVPAAMGEAHRVLKADGRAMVMDVIAPDWSVADSFLQTIEVLRDPSHGRDYREAEWVEHAEGAGFRVMRTARRRLRLAFNAWVERIRTPELHVAAIRSLIAGASRDVADHFEIEADGSFTLDTLTLELEPA</sequence>
<gene>
    <name evidence="2" type="ORF">FBQ73_14805</name>
</gene>
<dbReference type="PANTHER" id="PTHR43591:SF24">
    <property type="entry name" value="2-METHOXY-6-POLYPRENYL-1,4-BENZOQUINOL METHYLASE, MITOCHONDRIAL"/>
    <property type="match status" value="1"/>
</dbReference>
<evidence type="ECO:0000259" key="1">
    <source>
        <dbReference type="Pfam" id="PF08241"/>
    </source>
</evidence>
<comment type="caution">
    <text evidence="2">The sequence shown here is derived from an EMBL/GenBank/DDBJ whole genome shotgun (WGS) entry which is preliminary data.</text>
</comment>
<keyword evidence="2" id="KW-0808">Transferase</keyword>
<dbReference type="GeneID" id="95774722"/>
<dbReference type="Gene3D" id="3.40.50.150">
    <property type="entry name" value="Vaccinia Virus protein VP39"/>
    <property type="match status" value="1"/>
</dbReference>
<keyword evidence="2" id="KW-0489">Methyltransferase</keyword>
<dbReference type="InterPro" id="IPR029063">
    <property type="entry name" value="SAM-dependent_MTases_sf"/>
</dbReference>
<dbReference type="PANTHER" id="PTHR43591">
    <property type="entry name" value="METHYLTRANSFERASE"/>
    <property type="match status" value="1"/>
</dbReference>
<dbReference type="Proteomes" id="UP000305131">
    <property type="component" value="Unassembled WGS sequence"/>
</dbReference>
<name>A0A6C1KED6_XANAU</name>
<dbReference type="RefSeq" id="WP_138400263.1">
    <property type="nucleotide sequence ID" value="NZ_JBAFVI010000003.1"/>
</dbReference>
<dbReference type="GO" id="GO:0008757">
    <property type="term" value="F:S-adenosylmethionine-dependent methyltransferase activity"/>
    <property type="evidence" value="ECO:0007669"/>
    <property type="project" value="InterPro"/>
</dbReference>
<dbReference type="OrthoDB" id="9787738at2"/>
<dbReference type="InterPro" id="IPR013216">
    <property type="entry name" value="Methyltransf_11"/>
</dbReference>
<reference evidence="2 3" key="1">
    <citation type="submission" date="2019-05" db="EMBL/GenBank/DDBJ databases">
        <authorList>
            <person name="Zhou X."/>
        </authorList>
    </citation>
    <scope>NUCLEOTIDE SEQUENCE [LARGE SCALE GENOMIC DNA]</scope>
    <source>
        <strain evidence="2 3">DSM 432</strain>
    </source>
</reference>
<dbReference type="AlphaFoldDB" id="A0A6C1KED6"/>
<dbReference type="Pfam" id="PF08241">
    <property type="entry name" value="Methyltransf_11"/>
    <property type="match status" value="1"/>
</dbReference>
<organism evidence="2 3">
    <name type="scientific">Xanthobacter autotrophicus</name>
    <dbReference type="NCBI Taxonomy" id="280"/>
    <lineage>
        <taxon>Bacteria</taxon>
        <taxon>Pseudomonadati</taxon>
        <taxon>Pseudomonadota</taxon>
        <taxon>Alphaproteobacteria</taxon>
        <taxon>Hyphomicrobiales</taxon>
        <taxon>Xanthobacteraceae</taxon>
        <taxon>Xanthobacter</taxon>
    </lineage>
</organism>